<dbReference type="EMBL" id="OW152817">
    <property type="protein sequence ID" value="CAH2068353.1"/>
    <property type="molecule type" value="Genomic_DNA"/>
</dbReference>
<dbReference type="Proteomes" id="UP000837857">
    <property type="component" value="Chromosome 5"/>
</dbReference>
<sequence length="70" mass="7919">MKWRGDQKTAELEVPCLRTQPQSIEESEARSGRQVGISDVIAVRHNLFAWSTRKEEGEPAATETSYELDV</sequence>
<evidence type="ECO:0000313" key="1">
    <source>
        <dbReference type="EMBL" id="CAH2068353.1"/>
    </source>
</evidence>
<keyword evidence="2" id="KW-1185">Reference proteome</keyword>
<organism evidence="1 2">
    <name type="scientific">Iphiclides podalirius</name>
    <name type="common">scarce swallowtail</name>
    <dbReference type="NCBI Taxonomy" id="110791"/>
    <lineage>
        <taxon>Eukaryota</taxon>
        <taxon>Metazoa</taxon>
        <taxon>Ecdysozoa</taxon>
        <taxon>Arthropoda</taxon>
        <taxon>Hexapoda</taxon>
        <taxon>Insecta</taxon>
        <taxon>Pterygota</taxon>
        <taxon>Neoptera</taxon>
        <taxon>Endopterygota</taxon>
        <taxon>Lepidoptera</taxon>
        <taxon>Glossata</taxon>
        <taxon>Ditrysia</taxon>
        <taxon>Papilionoidea</taxon>
        <taxon>Papilionidae</taxon>
        <taxon>Papilioninae</taxon>
        <taxon>Iphiclides</taxon>
    </lineage>
</organism>
<protein>
    <submittedName>
        <fullName evidence="1">Uncharacterized protein</fullName>
    </submittedName>
</protein>
<proteinExistence type="predicted"/>
<feature type="non-terminal residue" evidence="1">
    <location>
        <position position="1"/>
    </location>
</feature>
<gene>
    <name evidence="1" type="ORF">IPOD504_LOCUS14243</name>
</gene>
<reference evidence="1" key="1">
    <citation type="submission" date="2022-03" db="EMBL/GenBank/DDBJ databases">
        <authorList>
            <person name="Martin H S."/>
        </authorList>
    </citation>
    <scope>NUCLEOTIDE SEQUENCE</scope>
</reference>
<name>A0ABN8IXW6_9NEOP</name>
<evidence type="ECO:0000313" key="2">
    <source>
        <dbReference type="Proteomes" id="UP000837857"/>
    </source>
</evidence>
<accession>A0ABN8IXW6</accession>